<reference evidence="3" key="1">
    <citation type="submission" date="2016-10" db="EMBL/GenBank/DDBJ databases">
        <authorList>
            <person name="Varghese N."/>
            <person name="Submissions S."/>
        </authorList>
    </citation>
    <scope>NUCLEOTIDE SEQUENCE [LARGE SCALE GENOMIC DNA]</scope>
    <source>
        <strain evidence="3">DSM 45460</strain>
    </source>
</reference>
<dbReference type="RefSeq" id="WP_176798002.1">
    <property type="nucleotide sequence ID" value="NZ_FNFM01000008.1"/>
</dbReference>
<sequence>MPSLVESSAPPPRFVTGTGSGEIHATAPYKREASAAAGRGRVACFCGQAIELAPDPPERILGGWHHYCRVCLQYVIGGSESHPPSPRNRYEPWLCELAHLDTDSPTEMPPSGWRDIPCHQQRHGRTVLRLKPTASGIALLTPARGAVSLFTLAEATQLREALDEAIGARAGWSS</sequence>
<organism evidence="2 3">
    <name type="scientific">Actinopolyspora mzabensis</name>
    <dbReference type="NCBI Taxonomy" id="995066"/>
    <lineage>
        <taxon>Bacteria</taxon>
        <taxon>Bacillati</taxon>
        <taxon>Actinomycetota</taxon>
        <taxon>Actinomycetes</taxon>
        <taxon>Actinopolysporales</taxon>
        <taxon>Actinopolysporaceae</taxon>
        <taxon>Actinopolyspora</taxon>
    </lineage>
</organism>
<dbReference type="EMBL" id="FNFM01000008">
    <property type="protein sequence ID" value="SDK49710.1"/>
    <property type="molecule type" value="Genomic_DNA"/>
</dbReference>
<gene>
    <name evidence="2" type="ORF">SAMN04487820_108259</name>
</gene>
<keyword evidence="3" id="KW-1185">Reference proteome</keyword>
<accession>A0A1G9CDH7</accession>
<evidence type="ECO:0000313" key="2">
    <source>
        <dbReference type="EMBL" id="SDK49710.1"/>
    </source>
</evidence>
<evidence type="ECO:0000313" key="3">
    <source>
        <dbReference type="Proteomes" id="UP000199213"/>
    </source>
</evidence>
<evidence type="ECO:0000256" key="1">
    <source>
        <dbReference type="SAM" id="MobiDB-lite"/>
    </source>
</evidence>
<name>A0A1G9CDH7_ACTMZ</name>
<dbReference type="Proteomes" id="UP000199213">
    <property type="component" value="Unassembled WGS sequence"/>
</dbReference>
<protein>
    <submittedName>
        <fullName evidence="2">Uncharacterized protein</fullName>
    </submittedName>
</protein>
<proteinExistence type="predicted"/>
<feature type="region of interest" description="Disordered" evidence="1">
    <location>
        <begin position="1"/>
        <end position="21"/>
    </location>
</feature>
<dbReference type="AlphaFoldDB" id="A0A1G9CDH7"/>